<proteinExistence type="predicted"/>
<protein>
    <submittedName>
        <fullName evidence="1">Uncharacterized protein</fullName>
    </submittedName>
</protein>
<gene>
    <name evidence="1" type="ORF">EDM21_12740</name>
</gene>
<dbReference type="Proteomes" id="UP000490800">
    <property type="component" value="Unassembled WGS sequence"/>
</dbReference>
<evidence type="ECO:0000313" key="2">
    <source>
        <dbReference type="Proteomes" id="UP000490800"/>
    </source>
</evidence>
<evidence type="ECO:0000313" key="1">
    <source>
        <dbReference type="EMBL" id="MVP00380.1"/>
    </source>
</evidence>
<dbReference type="AlphaFoldDB" id="A0A7X3FIL7"/>
<organism evidence="1 2">
    <name type="scientific">Paenibacillus lutrae</name>
    <dbReference type="NCBI Taxonomy" id="2078573"/>
    <lineage>
        <taxon>Bacteria</taxon>
        <taxon>Bacillati</taxon>
        <taxon>Bacillota</taxon>
        <taxon>Bacilli</taxon>
        <taxon>Bacillales</taxon>
        <taxon>Paenibacillaceae</taxon>
        <taxon>Paenibacillus</taxon>
    </lineage>
</organism>
<keyword evidence="2" id="KW-1185">Reference proteome</keyword>
<name>A0A7X3FIL7_9BACL</name>
<comment type="caution">
    <text evidence="1">The sequence shown here is derived from an EMBL/GenBank/DDBJ whole genome shotgun (WGS) entry which is preliminary data.</text>
</comment>
<reference evidence="1 2" key="1">
    <citation type="journal article" date="2019" name="Microorganisms">
        <title>Paenibacillus lutrae sp. nov., A Chitinolytic Species Isolated from A River Otter in Castril Natural Park, Granada, Spain.</title>
        <authorList>
            <person name="Rodriguez M."/>
            <person name="Reina J.C."/>
            <person name="Bejar V."/>
            <person name="Llamas I."/>
        </authorList>
    </citation>
    <scope>NUCLEOTIDE SEQUENCE [LARGE SCALE GENOMIC DNA]</scope>
    <source>
        <strain evidence="1 2">N10</strain>
    </source>
</reference>
<accession>A0A7X3FIL7</accession>
<dbReference type="EMBL" id="RHLK01000006">
    <property type="protein sequence ID" value="MVP00380.1"/>
    <property type="molecule type" value="Genomic_DNA"/>
</dbReference>
<dbReference type="RefSeq" id="WP_157336006.1">
    <property type="nucleotide sequence ID" value="NZ_RHLK01000006.1"/>
</dbReference>
<sequence>MIKLSERQMNVYKAILSGKNRNEIKVNFKLTTCELSNATDSLAIKGLIKRNEDRETYMVIDRAKEVGERKETPSDPPLKLREGAISPDVLKQLESNYKNLKKSLSRSEIARRYNIPRFVLNHWAVQTGNASKEGA</sequence>